<protein>
    <submittedName>
        <fullName evidence="3">Glycosyltransferase family 1 protein</fullName>
    </submittedName>
</protein>
<dbReference type="EMBL" id="CP137640">
    <property type="protein sequence ID" value="WVX80916.1"/>
    <property type="molecule type" value="Genomic_DNA"/>
</dbReference>
<dbReference type="Pfam" id="PF00534">
    <property type="entry name" value="Glycos_transf_1"/>
    <property type="match status" value="1"/>
</dbReference>
<dbReference type="InterPro" id="IPR001296">
    <property type="entry name" value="Glyco_trans_1"/>
</dbReference>
<dbReference type="Proteomes" id="UP001357223">
    <property type="component" value="Chromosome"/>
</dbReference>
<dbReference type="CDD" id="cd03812">
    <property type="entry name" value="GT4_CapH-like"/>
    <property type="match status" value="1"/>
</dbReference>
<evidence type="ECO:0000259" key="2">
    <source>
        <dbReference type="Pfam" id="PF13439"/>
    </source>
</evidence>
<accession>A0ABZ2CF45</accession>
<keyword evidence="4" id="KW-1185">Reference proteome</keyword>
<dbReference type="InterPro" id="IPR050194">
    <property type="entry name" value="Glycosyltransferase_grp1"/>
</dbReference>
<reference evidence="3 4" key="1">
    <citation type="submission" date="2023-10" db="EMBL/GenBank/DDBJ databases">
        <title>Niallia locisalis sp.nov. isolated from a salt pond sample.</title>
        <authorList>
            <person name="Li X.-J."/>
            <person name="Dong L."/>
        </authorList>
    </citation>
    <scope>NUCLEOTIDE SEQUENCE [LARGE SCALE GENOMIC DNA]</scope>
    <source>
        <strain evidence="3 4">DSM 29761</strain>
    </source>
</reference>
<evidence type="ECO:0000313" key="3">
    <source>
        <dbReference type="EMBL" id="WVX80916.1"/>
    </source>
</evidence>
<dbReference type="RefSeq" id="WP_338449846.1">
    <property type="nucleotide sequence ID" value="NZ_CP137640.1"/>
</dbReference>
<evidence type="ECO:0000313" key="4">
    <source>
        <dbReference type="Proteomes" id="UP001357223"/>
    </source>
</evidence>
<dbReference type="SUPFAM" id="SSF53756">
    <property type="entry name" value="UDP-Glycosyltransferase/glycogen phosphorylase"/>
    <property type="match status" value="1"/>
</dbReference>
<feature type="domain" description="Glycosyltransferase subfamily 4-like N-terminal" evidence="2">
    <location>
        <begin position="17"/>
        <end position="174"/>
    </location>
</feature>
<dbReference type="PANTHER" id="PTHR45947">
    <property type="entry name" value="SULFOQUINOVOSYL TRANSFERASE SQD2"/>
    <property type="match status" value="1"/>
</dbReference>
<dbReference type="Gene3D" id="3.40.50.2000">
    <property type="entry name" value="Glycogen Phosphorylase B"/>
    <property type="match status" value="2"/>
</dbReference>
<proteinExistence type="predicted"/>
<dbReference type="Pfam" id="PF13439">
    <property type="entry name" value="Glyco_transf_4"/>
    <property type="match status" value="1"/>
</dbReference>
<dbReference type="PANTHER" id="PTHR45947:SF14">
    <property type="entry name" value="SLL1723 PROTEIN"/>
    <property type="match status" value="1"/>
</dbReference>
<feature type="domain" description="Glycosyl transferase family 1" evidence="1">
    <location>
        <begin position="183"/>
        <end position="335"/>
    </location>
</feature>
<gene>
    <name evidence="3" type="ORF">R4Z09_27485</name>
</gene>
<evidence type="ECO:0000259" key="1">
    <source>
        <dbReference type="Pfam" id="PF00534"/>
    </source>
</evidence>
<name>A0ABZ2CF45_9BACI</name>
<organism evidence="3 4">
    <name type="scientific">Niallia oryzisoli</name>
    <dbReference type="NCBI Taxonomy" id="1737571"/>
    <lineage>
        <taxon>Bacteria</taxon>
        <taxon>Bacillati</taxon>
        <taxon>Bacillota</taxon>
        <taxon>Bacilli</taxon>
        <taxon>Bacillales</taxon>
        <taxon>Bacillaceae</taxon>
        <taxon>Niallia</taxon>
    </lineage>
</organism>
<dbReference type="InterPro" id="IPR028098">
    <property type="entry name" value="Glyco_trans_4-like_N"/>
</dbReference>
<sequence length="377" mass="42773">MDNPLRVLHVVVNMNRGGAETLLMNLYRNIDRSKVQFDFLTCKPGVFDEEIRELGGKIYRIPYISDIGHFRYRKELNKFFEENKDYYIVHSHMDKMSGFVLHAAKKAGIQIRIAHSHNTSSEGGTVARAYKSYAGKYIAASATHLLACSTSAAKWLFSYQASKAMILKNGIECDKLSYSQTTRKQKRKELNLPEESFIVGHVGRFNHQKNHSFLIDIYSEIAKKNPYSDLLLVGEGPLQDEIQRKVSELGLVDKVFFLGVRSDVHQLLQACDVMLFPSLHEGLPVTLVEAQAAGLPCIISDVITTEVDIGAGLIQYENLKSSPEAWAKKVLDNTHERKNTVEYIQKSGFDIRKSSIELQDYYLSFLISNLKETIMRV</sequence>